<keyword evidence="2" id="KW-1185">Reference proteome</keyword>
<dbReference type="Proteomes" id="UP000193870">
    <property type="component" value="Unassembled WGS sequence"/>
</dbReference>
<name>A0A1Y5TNJ3_9RHOB</name>
<dbReference type="PANTHER" id="PTHR33835:SF1">
    <property type="entry name" value="METALLO-BETA-LACTAMASE DOMAIN-CONTAINING PROTEIN"/>
    <property type="match status" value="1"/>
</dbReference>
<dbReference type="InterPro" id="IPR036866">
    <property type="entry name" value="RibonucZ/Hydroxyglut_hydro"/>
</dbReference>
<dbReference type="EMBL" id="FWFV01000011">
    <property type="protein sequence ID" value="SLN64452.1"/>
    <property type="molecule type" value="Genomic_DNA"/>
</dbReference>
<organism evidence="1 2">
    <name type="scientific">Palleronia marisminoris</name>
    <dbReference type="NCBI Taxonomy" id="315423"/>
    <lineage>
        <taxon>Bacteria</taxon>
        <taxon>Pseudomonadati</taxon>
        <taxon>Pseudomonadota</taxon>
        <taxon>Alphaproteobacteria</taxon>
        <taxon>Rhodobacterales</taxon>
        <taxon>Roseobacteraceae</taxon>
        <taxon>Palleronia</taxon>
    </lineage>
</organism>
<dbReference type="AlphaFoldDB" id="A0A1Y5TNJ3"/>
<evidence type="ECO:0008006" key="3">
    <source>
        <dbReference type="Google" id="ProtNLM"/>
    </source>
</evidence>
<protein>
    <recommendedName>
        <fullName evidence="3">DUF4336 domain-containing protein</fullName>
    </recommendedName>
</protein>
<dbReference type="PANTHER" id="PTHR33835">
    <property type="entry name" value="YALI0C07656P"/>
    <property type="match status" value="1"/>
</dbReference>
<evidence type="ECO:0000313" key="2">
    <source>
        <dbReference type="Proteomes" id="UP000193870"/>
    </source>
</evidence>
<gene>
    <name evidence="1" type="ORF">PAM7066_03195</name>
</gene>
<dbReference type="RefSeq" id="WP_085855173.1">
    <property type="nucleotide sequence ID" value="NZ_FOPF01000012.1"/>
</dbReference>
<accession>A0A1Y5TNJ3</accession>
<dbReference type="Pfam" id="PF14234">
    <property type="entry name" value="DUF4336"/>
    <property type="match status" value="1"/>
</dbReference>
<dbReference type="SUPFAM" id="SSF56281">
    <property type="entry name" value="Metallo-hydrolase/oxidoreductase"/>
    <property type="match status" value="1"/>
</dbReference>
<reference evidence="1 2" key="1">
    <citation type="submission" date="2017-03" db="EMBL/GenBank/DDBJ databases">
        <authorList>
            <person name="Afonso C.L."/>
            <person name="Miller P.J."/>
            <person name="Scott M.A."/>
            <person name="Spackman E."/>
            <person name="Goraichik I."/>
            <person name="Dimitrov K.M."/>
            <person name="Suarez D.L."/>
            <person name="Swayne D.E."/>
        </authorList>
    </citation>
    <scope>NUCLEOTIDE SEQUENCE [LARGE SCALE GENOMIC DNA]</scope>
    <source>
        <strain evidence="1 2">CECT 7066</strain>
    </source>
</reference>
<dbReference type="STRING" id="315423.SAMN04488020_11221"/>
<dbReference type="OrthoDB" id="450111at2"/>
<dbReference type="InterPro" id="IPR025638">
    <property type="entry name" value="DUF4336"/>
</dbReference>
<proteinExistence type="predicted"/>
<evidence type="ECO:0000313" key="1">
    <source>
        <dbReference type="EMBL" id="SLN64452.1"/>
    </source>
</evidence>
<sequence>MSSETLGYPPFDTVKPVAEGIWIVDAKPIHVMGIALPVRMTVVRLSSGDVWLCSPTRFSPELSARLAEIGPVRHLVAPSLGHWTFMEEWQKHYPEATTWAVPKLRDRRQVKASALRLDHDLGDTPPEAWAGDLRQMIVRGGGGFREAAFYHAASRTAVLTDLVSNLEPERVTKATRAYARLTGTRAPNGSTPNYLRVALRLRKRDAAEAGARLIDWAPERVIFAHGRWFEDDGTRRLKQALGWLLDQG</sequence>